<dbReference type="InterPro" id="IPR009305">
    <property type="entry name" value="Mpo1-like"/>
</dbReference>
<accession>A0AAD8SH33</accession>
<dbReference type="Proteomes" id="UP001231189">
    <property type="component" value="Unassembled WGS sequence"/>
</dbReference>
<feature type="domain" description="Ubiquitin-like" evidence="1">
    <location>
        <begin position="1"/>
        <end position="35"/>
    </location>
</feature>
<dbReference type="InterPro" id="IPR000626">
    <property type="entry name" value="Ubiquitin-like_dom"/>
</dbReference>
<protein>
    <recommendedName>
        <fullName evidence="1">Ubiquitin-like domain-containing protein</fullName>
    </recommendedName>
</protein>
<evidence type="ECO:0000313" key="3">
    <source>
        <dbReference type="Proteomes" id="UP001231189"/>
    </source>
</evidence>
<dbReference type="AlphaFoldDB" id="A0AAD8SH33"/>
<dbReference type="EMBL" id="JAUUTY010000004">
    <property type="protein sequence ID" value="KAK1651296.1"/>
    <property type="molecule type" value="Genomic_DNA"/>
</dbReference>
<gene>
    <name evidence="2" type="ORF">QYE76_069101</name>
</gene>
<dbReference type="Pfam" id="PF06127">
    <property type="entry name" value="Mpo1-like"/>
    <property type="match status" value="1"/>
</dbReference>
<evidence type="ECO:0000313" key="2">
    <source>
        <dbReference type="EMBL" id="KAK1651296.1"/>
    </source>
</evidence>
<comment type="caution">
    <text evidence="2">The sequence shown here is derived from an EMBL/GenBank/DDBJ whole genome shotgun (WGS) entry which is preliminary data.</text>
</comment>
<dbReference type="SUPFAM" id="SSF54236">
    <property type="entry name" value="Ubiquitin-like"/>
    <property type="match status" value="1"/>
</dbReference>
<dbReference type="PANTHER" id="PTHR34205">
    <property type="entry name" value="TRANSMEMBRANE PROTEIN"/>
    <property type="match status" value="1"/>
</dbReference>
<name>A0AAD8SH33_LOLMU</name>
<organism evidence="2 3">
    <name type="scientific">Lolium multiflorum</name>
    <name type="common">Italian ryegrass</name>
    <name type="synonym">Lolium perenne subsp. multiflorum</name>
    <dbReference type="NCBI Taxonomy" id="4521"/>
    <lineage>
        <taxon>Eukaryota</taxon>
        <taxon>Viridiplantae</taxon>
        <taxon>Streptophyta</taxon>
        <taxon>Embryophyta</taxon>
        <taxon>Tracheophyta</taxon>
        <taxon>Spermatophyta</taxon>
        <taxon>Magnoliopsida</taxon>
        <taxon>Liliopsida</taxon>
        <taxon>Poales</taxon>
        <taxon>Poaceae</taxon>
        <taxon>BOP clade</taxon>
        <taxon>Pooideae</taxon>
        <taxon>Poodae</taxon>
        <taxon>Poeae</taxon>
        <taxon>Poeae Chloroplast Group 2 (Poeae type)</taxon>
        <taxon>Loliodinae</taxon>
        <taxon>Loliinae</taxon>
        <taxon>Lolium</taxon>
    </lineage>
</organism>
<dbReference type="InterPro" id="IPR029071">
    <property type="entry name" value="Ubiquitin-like_domsf"/>
</dbReference>
<reference evidence="2" key="1">
    <citation type="submission" date="2023-07" db="EMBL/GenBank/DDBJ databases">
        <title>A chromosome-level genome assembly of Lolium multiflorum.</title>
        <authorList>
            <person name="Chen Y."/>
            <person name="Copetti D."/>
            <person name="Kolliker R."/>
            <person name="Studer B."/>
        </authorList>
    </citation>
    <scope>NUCLEOTIDE SEQUENCE</scope>
    <source>
        <strain evidence="2">02402/16</strain>
        <tissue evidence="2">Leaf</tissue>
    </source>
</reference>
<evidence type="ECO:0000259" key="1">
    <source>
        <dbReference type="PROSITE" id="PS50053"/>
    </source>
</evidence>
<sequence length="71" mass="8313">MVIYMGKVLKDESTLDENEVSEDEFLVVMLRKPREFGSMEDFWVFYLAQHLKPAMRRWHFAGTVASLVCAL</sequence>
<dbReference type="Gene3D" id="3.10.20.90">
    <property type="entry name" value="Phosphatidylinositol 3-kinase Catalytic Subunit, Chain A, domain 1"/>
    <property type="match status" value="1"/>
</dbReference>
<dbReference type="PANTHER" id="PTHR34205:SF2">
    <property type="entry name" value="DUF962 DOMAIN-CONTAINING PROTEIN"/>
    <property type="match status" value="1"/>
</dbReference>
<dbReference type="PROSITE" id="PS50053">
    <property type="entry name" value="UBIQUITIN_2"/>
    <property type="match status" value="1"/>
</dbReference>
<proteinExistence type="predicted"/>
<keyword evidence="3" id="KW-1185">Reference proteome</keyword>